<dbReference type="InterPro" id="IPR000536">
    <property type="entry name" value="Nucl_hrmn_rcpt_lig-bd"/>
</dbReference>
<proteinExistence type="predicted"/>
<feature type="domain" description="NR LBD" evidence="4">
    <location>
        <begin position="1"/>
        <end position="132"/>
    </location>
</feature>
<evidence type="ECO:0000313" key="6">
    <source>
        <dbReference type="Proteomes" id="UP001292079"/>
    </source>
</evidence>
<keyword evidence="3" id="KW-0675">Receptor</keyword>
<dbReference type="Gene3D" id="1.10.565.10">
    <property type="entry name" value="Retinoid X Receptor"/>
    <property type="match status" value="1"/>
</dbReference>
<dbReference type="Proteomes" id="UP001292079">
    <property type="component" value="Unassembled WGS sequence"/>
</dbReference>
<keyword evidence="6" id="KW-1185">Reference proteome</keyword>
<sequence length="132" mass="15874">MLFWLESQQQERQQSESFANQTNSKCQFTEKCWNLPTDLYEQYQRIQPDVTELNLLKLLLLFNVDNIEMPNHETVDYIQKQLRLQLTQYEWITHPNNVLRCNQLLLLNTSIQKFDKRMFKASIFVENPSKSS</sequence>
<accession>A0AAE2D7J6</accession>
<keyword evidence="1" id="KW-0805">Transcription regulation</keyword>
<evidence type="ECO:0000256" key="3">
    <source>
        <dbReference type="ARBA" id="ARBA00023170"/>
    </source>
</evidence>
<dbReference type="SUPFAM" id="SSF48508">
    <property type="entry name" value="Nuclear receptor ligand-binding domain"/>
    <property type="match status" value="1"/>
</dbReference>
<dbReference type="PROSITE" id="PS51843">
    <property type="entry name" value="NR_LBD"/>
    <property type="match status" value="1"/>
</dbReference>
<dbReference type="Pfam" id="PF00104">
    <property type="entry name" value="Hormone_recep"/>
    <property type="match status" value="1"/>
</dbReference>
<organism evidence="5 6">
    <name type="scientific">Schistosoma mekongi</name>
    <name type="common">Parasitic worm</name>
    <dbReference type="NCBI Taxonomy" id="38744"/>
    <lineage>
        <taxon>Eukaryota</taxon>
        <taxon>Metazoa</taxon>
        <taxon>Spiralia</taxon>
        <taxon>Lophotrochozoa</taxon>
        <taxon>Platyhelminthes</taxon>
        <taxon>Trematoda</taxon>
        <taxon>Digenea</taxon>
        <taxon>Strigeidida</taxon>
        <taxon>Schistosomatoidea</taxon>
        <taxon>Schistosomatidae</taxon>
        <taxon>Schistosoma</taxon>
    </lineage>
</organism>
<dbReference type="InterPro" id="IPR035500">
    <property type="entry name" value="NHR-like_dom_sf"/>
</dbReference>
<dbReference type="AlphaFoldDB" id="A0AAE2D7J6"/>
<gene>
    <name evidence="5" type="ORF">MN116_000383</name>
</gene>
<keyword evidence="2" id="KW-0804">Transcription</keyword>
<evidence type="ECO:0000313" key="5">
    <source>
        <dbReference type="EMBL" id="KAK4474296.1"/>
    </source>
</evidence>
<evidence type="ECO:0000259" key="4">
    <source>
        <dbReference type="PROSITE" id="PS51843"/>
    </source>
</evidence>
<reference evidence="5" key="2">
    <citation type="journal article" date="2023" name="Infect Dis Poverty">
        <title>Chromosome-scale genome of the human blood fluke Schistosoma mekongi and its implications for public health.</title>
        <authorList>
            <person name="Zhou M."/>
            <person name="Xu L."/>
            <person name="Xu D."/>
            <person name="Chen W."/>
            <person name="Khan J."/>
            <person name="Hu Y."/>
            <person name="Huang H."/>
            <person name="Wei H."/>
            <person name="Zhang Y."/>
            <person name="Chusongsang P."/>
            <person name="Tanasarnprasert K."/>
            <person name="Hu X."/>
            <person name="Limpanont Y."/>
            <person name="Lv Z."/>
        </authorList>
    </citation>
    <scope>NUCLEOTIDE SEQUENCE</scope>
    <source>
        <strain evidence="5">LV_2022a</strain>
    </source>
</reference>
<evidence type="ECO:0000256" key="2">
    <source>
        <dbReference type="ARBA" id="ARBA00023163"/>
    </source>
</evidence>
<evidence type="ECO:0000256" key="1">
    <source>
        <dbReference type="ARBA" id="ARBA00023015"/>
    </source>
</evidence>
<reference evidence="5" key="1">
    <citation type="submission" date="2022-04" db="EMBL/GenBank/DDBJ databases">
        <authorList>
            <person name="Xu L."/>
            <person name="Lv Z."/>
        </authorList>
    </citation>
    <scope>NUCLEOTIDE SEQUENCE</scope>
    <source>
        <strain evidence="5">LV_2022a</strain>
    </source>
</reference>
<protein>
    <recommendedName>
        <fullName evidence="4">NR LBD domain-containing protein</fullName>
    </recommendedName>
</protein>
<comment type="caution">
    <text evidence="5">The sequence shown here is derived from an EMBL/GenBank/DDBJ whole genome shotgun (WGS) entry which is preliminary data.</text>
</comment>
<dbReference type="EMBL" id="JALJAT010000001">
    <property type="protein sequence ID" value="KAK4474296.1"/>
    <property type="molecule type" value="Genomic_DNA"/>
</dbReference>
<name>A0AAE2D7J6_SCHME</name>